<dbReference type="Proteomes" id="UP000050525">
    <property type="component" value="Unassembled WGS sequence"/>
</dbReference>
<evidence type="ECO:0000313" key="1">
    <source>
        <dbReference type="EMBL" id="KYO36862.1"/>
    </source>
</evidence>
<evidence type="ECO:0000313" key="2">
    <source>
        <dbReference type="Proteomes" id="UP000050525"/>
    </source>
</evidence>
<accession>A0A151NJ94</accession>
<sequence>MDFSKDRHGGQKAYSLTKLCQCETYTTLGYSLKDSSDWPVCVLFLAGTDCDKELENSLRSIRAPQLVKSESAIIKPPCACAVR</sequence>
<comment type="caution">
    <text evidence="1">The sequence shown here is derived from an EMBL/GenBank/DDBJ whole genome shotgun (WGS) entry which is preliminary data.</text>
</comment>
<gene>
    <name evidence="1" type="ORF">Y1Q_0020889</name>
</gene>
<keyword evidence="2" id="KW-1185">Reference proteome</keyword>
<reference evidence="1 2" key="1">
    <citation type="journal article" date="2012" name="Genome Biol.">
        <title>Sequencing three crocodilian genomes to illuminate the evolution of archosaurs and amniotes.</title>
        <authorList>
            <person name="St John J.A."/>
            <person name="Braun E.L."/>
            <person name="Isberg S.R."/>
            <person name="Miles L.G."/>
            <person name="Chong A.Y."/>
            <person name="Gongora J."/>
            <person name="Dalzell P."/>
            <person name="Moran C."/>
            <person name="Bed'hom B."/>
            <person name="Abzhanov A."/>
            <person name="Burgess S.C."/>
            <person name="Cooksey A.M."/>
            <person name="Castoe T.A."/>
            <person name="Crawford N.G."/>
            <person name="Densmore L.D."/>
            <person name="Drew J.C."/>
            <person name="Edwards S.V."/>
            <person name="Faircloth B.C."/>
            <person name="Fujita M.K."/>
            <person name="Greenwold M.J."/>
            <person name="Hoffmann F.G."/>
            <person name="Howard J.M."/>
            <person name="Iguchi T."/>
            <person name="Janes D.E."/>
            <person name="Khan S.Y."/>
            <person name="Kohno S."/>
            <person name="de Koning A.J."/>
            <person name="Lance S.L."/>
            <person name="McCarthy F.M."/>
            <person name="McCormack J.E."/>
            <person name="Merchant M.E."/>
            <person name="Peterson D.G."/>
            <person name="Pollock D.D."/>
            <person name="Pourmand N."/>
            <person name="Raney B.J."/>
            <person name="Roessler K.A."/>
            <person name="Sanford J.R."/>
            <person name="Sawyer R.H."/>
            <person name="Schmidt C.J."/>
            <person name="Triplett E.W."/>
            <person name="Tuberville T.D."/>
            <person name="Venegas-Anaya M."/>
            <person name="Howard J.T."/>
            <person name="Jarvis E.D."/>
            <person name="Guillette L.J.Jr."/>
            <person name="Glenn T.C."/>
            <person name="Green R.E."/>
            <person name="Ray D.A."/>
        </authorList>
    </citation>
    <scope>NUCLEOTIDE SEQUENCE [LARGE SCALE GENOMIC DNA]</scope>
    <source>
        <strain evidence="1">KSC_2009_1</strain>
    </source>
</reference>
<dbReference type="EMBL" id="AKHW03002907">
    <property type="protein sequence ID" value="KYO36862.1"/>
    <property type="molecule type" value="Genomic_DNA"/>
</dbReference>
<name>A0A151NJ94_ALLMI</name>
<dbReference type="AlphaFoldDB" id="A0A151NJ94"/>
<proteinExistence type="predicted"/>
<organism evidence="1 2">
    <name type="scientific">Alligator mississippiensis</name>
    <name type="common">American alligator</name>
    <dbReference type="NCBI Taxonomy" id="8496"/>
    <lineage>
        <taxon>Eukaryota</taxon>
        <taxon>Metazoa</taxon>
        <taxon>Chordata</taxon>
        <taxon>Craniata</taxon>
        <taxon>Vertebrata</taxon>
        <taxon>Euteleostomi</taxon>
        <taxon>Archelosauria</taxon>
        <taxon>Archosauria</taxon>
        <taxon>Crocodylia</taxon>
        <taxon>Alligatoridae</taxon>
        <taxon>Alligatorinae</taxon>
        <taxon>Alligator</taxon>
    </lineage>
</organism>
<protein>
    <submittedName>
        <fullName evidence="1">Uncharacterized protein</fullName>
    </submittedName>
</protein>